<keyword evidence="2" id="KW-0479">Metal-binding</keyword>
<evidence type="ECO:0000256" key="4">
    <source>
        <dbReference type="ARBA" id="ARBA00022833"/>
    </source>
</evidence>
<evidence type="ECO:0000256" key="5">
    <source>
        <dbReference type="PROSITE-ProRule" id="PRU01131"/>
    </source>
</evidence>
<dbReference type="PANTHER" id="PTHR46868:SF5">
    <property type="entry name" value="FCS-LIKE ZINC FINGER 10"/>
    <property type="match status" value="1"/>
</dbReference>
<dbReference type="InterPro" id="IPR044585">
    <property type="entry name" value="FLZ10/11"/>
</dbReference>
<dbReference type="PANTHER" id="PTHR46868">
    <property type="entry name" value="FCS-LIKE ZINC FINGER 11"/>
    <property type="match status" value="1"/>
</dbReference>
<dbReference type="Proteomes" id="UP000682877">
    <property type="component" value="Chromosome 6"/>
</dbReference>
<evidence type="ECO:0000259" key="7">
    <source>
        <dbReference type="PROSITE" id="PS51795"/>
    </source>
</evidence>
<dbReference type="EMBL" id="LR999456">
    <property type="protein sequence ID" value="CAE6096264.1"/>
    <property type="molecule type" value="Genomic_DNA"/>
</dbReference>
<evidence type="ECO:0000256" key="2">
    <source>
        <dbReference type="ARBA" id="ARBA00022723"/>
    </source>
</evidence>
<proteinExistence type="inferred from homology"/>
<dbReference type="InterPro" id="IPR007650">
    <property type="entry name" value="Zf-FLZ_dom"/>
</dbReference>
<keyword evidence="4" id="KW-0862">Zinc</keyword>
<evidence type="ECO:0000256" key="1">
    <source>
        <dbReference type="ARBA" id="ARBA00009374"/>
    </source>
</evidence>
<evidence type="ECO:0000256" key="3">
    <source>
        <dbReference type="ARBA" id="ARBA00022771"/>
    </source>
</evidence>
<comment type="similarity">
    <text evidence="1">Belongs to the FLZ family.</text>
</comment>
<gene>
    <name evidence="8" type="ORF">AARE701A_LOCUS15011</name>
</gene>
<evidence type="ECO:0000313" key="8">
    <source>
        <dbReference type="EMBL" id="CAE6096264.1"/>
    </source>
</evidence>
<accession>A0A8S2AK29</accession>
<keyword evidence="3" id="KW-0863">Zinc-finger</keyword>
<organism evidence="8 9">
    <name type="scientific">Arabidopsis arenosa</name>
    <name type="common">Sand rock-cress</name>
    <name type="synonym">Cardaminopsis arenosa</name>
    <dbReference type="NCBI Taxonomy" id="38785"/>
    <lineage>
        <taxon>Eukaryota</taxon>
        <taxon>Viridiplantae</taxon>
        <taxon>Streptophyta</taxon>
        <taxon>Embryophyta</taxon>
        <taxon>Tracheophyta</taxon>
        <taxon>Spermatophyta</taxon>
        <taxon>Magnoliopsida</taxon>
        <taxon>eudicotyledons</taxon>
        <taxon>Gunneridae</taxon>
        <taxon>Pentapetalae</taxon>
        <taxon>rosids</taxon>
        <taxon>malvids</taxon>
        <taxon>Brassicales</taxon>
        <taxon>Brassicaceae</taxon>
        <taxon>Camelineae</taxon>
        <taxon>Arabidopsis</taxon>
    </lineage>
</organism>
<evidence type="ECO:0000313" key="9">
    <source>
        <dbReference type="Proteomes" id="UP000682877"/>
    </source>
</evidence>
<keyword evidence="9" id="KW-1185">Reference proteome</keyword>
<feature type="region of interest" description="Disordered" evidence="6">
    <location>
        <begin position="313"/>
        <end position="350"/>
    </location>
</feature>
<dbReference type="PROSITE" id="PS51795">
    <property type="entry name" value="ZF_FLZ"/>
    <property type="match status" value="1"/>
</dbReference>
<reference evidence="8" key="1">
    <citation type="submission" date="2021-01" db="EMBL/GenBank/DDBJ databases">
        <authorList>
            <person name="Bezrukov I."/>
        </authorList>
    </citation>
    <scope>NUCLEOTIDE SEQUENCE</scope>
</reference>
<evidence type="ECO:0000256" key="6">
    <source>
        <dbReference type="SAM" id="MobiDB-lite"/>
    </source>
</evidence>
<dbReference type="Pfam" id="PF04570">
    <property type="entry name" value="zf-FLZ"/>
    <property type="match status" value="1"/>
</dbReference>
<dbReference type="AlphaFoldDB" id="A0A8S2AK29"/>
<dbReference type="GO" id="GO:0008270">
    <property type="term" value="F:zinc ion binding"/>
    <property type="evidence" value="ECO:0007669"/>
    <property type="project" value="UniProtKB-KW"/>
</dbReference>
<sequence>MSQHSNYQMATASDYYSTKPVMSGTKSHKLISSLFEGKSLSDCESAWSPTSPLDFRLFSTLGNPFGASSSSLRSIWKGKQKSWDSGKVGLSIVHSLVDHHTDSSSRIVLPSPDSKSIIFGSLMRSGNPKCQKPLLLSQPLAKALMPKNDIPNVVFEIGQDVIDVVELRKSGSVDAAYCSGAGNFSVNNNACQVIKQAPGSLNGGTGSDIEISEDYTCVISHGPNPTTTHFYGDQVLESVENNELKNRCGSNKKESIFAVAPLDLTTPVDVLPPKDFLSFCYGCSKKLVMGKDIYMYSGYKAFCSSECRSKEIDRDEKMEGEEKEEAIKSASSSEKDLSKKKSNGVFFTVG</sequence>
<protein>
    <recommendedName>
        <fullName evidence="7">FLZ-type domain-containing protein</fullName>
    </recommendedName>
</protein>
<feature type="zinc finger region" description="FLZ-type" evidence="5">
    <location>
        <begin position="275"/>
        <end position="319"/>
    </location>
</feature>
<name>A0A8S2AK29_ARAAE</name>
<feature type="domain" description="FLZ-type" evidence="7">
    <location>
        <begin position="275"/>
        <end position="319"/>
    </location>
</feature>